<accession>A0A3T0KMM8</accession>
<dbReference type="AlphaFoldDB" id="A0A3T0KMM8"/>
<name>A0A3T0KMM8_9BACI</name>
<evidence type="ECO:0000313" key="1">
    <source>
        <dbReference type="EMBL" id="AZV41646.1"/>
    </source>
</evidence>
<dbReference type="Proteomes" id="UP000283095">
    <property type="component" value="Chromosome"/>
</dbReference>
<sequence length="204" mass="23751">MNNDLYTYSKQMQHYLEAQEKRILQLEQEVKRLTEEISVLKNKPPIHVDRIEYKFDQLKVESLDGTLNIGLNPSDLNNIDEFAVNNQPVSPASFPFPKREQIVKEMTIELMSQLDEMIQATESQVGITLDPTYHDFIKNDVERQLEQRIHMYFDHSLPTERAPHQFEHLKEKVFEKVKSDIQVALMNFITHSKGQTGGNQPNGV</sequence>
<dbReference type="OrthoDB" id="2991331at2"/>
<gene>
    <name evidence="1" type="ORF">BAOM_1035</name>
</gene>
<dbReference type="RefSeq" id="WP_127759294.1">
    <property type="nucleotide sequence ID" value="NZ_CP026095.1"/>
</dbReference>
<proteinExistence type="predicted"/>
<reference evidence="1 2" key="1">
    <citation type="submission" date="2018-01" db="EMBL/GenBank/DDBJ databases">
        <title>Bacillus asahii Genome sequencing and assembly.</title>
        <authorList>
            <person name="Jiang H."/>
            <person name="Feng Y."/>
            <person name="Zhao F."/>
            <person name="Lin X."/>
        </authorList>
    </citation>
    <scope>NUCLEOTIDE SEQUENCE [LARGE SCALE GENOMIC DNA]</scope>
    <source>
        <strain evidence="1 2">OM18</strain>
    </source>
</reference>
<protein>
    <submittedName>
        <fullName evidence="1">Uncharacterized protein</fullName>
    </submittedName>
</protein>
<organism evidence="1 2">
    <name type="scientific">Peribacillus asahii</name>
    <dbReference type="NCBI Taxonomy" id="228899"/>
    <lineage>
        <taxon>Bacteria</taxon>
        <taxon>Bacillati</taxon>
        <taxon>Bacillota</taxon>
        <taxon>Bacilli</taxon>
        <taxon>Bacillales</taxon>
        <taxon>Bacillaceae</taxon>
        <taxon>Peribacillus</taxon>
    </lineage>
</organism>
<dbReference type="Pfam" id="PF10737">
    <property type="entry name" value="GerPC"/>
    <property type="match status" value="1"/>
</dbReference>
<dbReference type="KEGG" id="pasa:BAOM_1035"/>
<evidence type="ECO:0000313" key="2">
    <source>
        <dbReference type="Proteomes" id="UP000283095"/>
    </source>
</evidence>
<dbReference type="EMBL" id="CP026095">
    <property type="protein sequence ID" value="AZV41646.1"/>
    <property type="molecule type" value="Genomic_DNA"/>
</dbReference>
<dbReference type="InterPro" id="IPR019673">
    <property type="entry name" value="Spore_germination_GerPC"/>
</dbReference>